<evidence type="ECO:0000256" key="1">
    <source>
        <dbReference type="SAM" id="Coils"/>
    </source>
</evidence>
<evidence type="ECO:0000313" key="5">
    <source>
        <dbReference type="EMBL" id="GMA32764.1"/>
    </source>
</evidence>
<feature type="domain" description="Htaa" evidence="4">
    <location>
        <begin position="831"/>
        <end position="988"/>
    </location>
</feature>
<evidence type="ECO:0000256" key="3">
    <source>
        <dbReference type="SAM" id="Phobius"/>
    </source>
</evidence>
<evidence type="ECO:0000259" key="4">
    <source>
        <dbReference type="Pfam" id="PF04213"/>
    </source>
</evidence>
<proteinExistence type="predicted"/>
<feature type="compositionally biased region" description="Low complexity" evidence="2">
    <location>
        <begin position="797"/>
        <end position="822"/>
    </location>
</feature>
<dbReference type="Pfam" id="PF04213">
    <property type="entry name" value="HtaA"/>
    <property type="match status" value="2"/>
</dbReference>
<dbReference type="Proteomes" id="UP001157161">
    <property type="component" value="Unassembled WGS sequence"/>
</dbReference>
<feature type="compositionally biased region" description="Gly residues" evidence="2">
    <location>
        <begin position="778"/>
        <end position="796"/>
    </location>
</feature>
<accession>A0AA37XGZ3</accession>
<comment type="caution">
    <text evidence="5">The sequence shown here is derived from an EMBL/GenBank/DDBJ whole genome shotgun (WGS) entry which is preliminary data.</text>
</comment>
<dbReference type="EMBL" id="BSUM01000001">
    <property type="protein sequence ID" value="GMA32764.1"/>
    <property type="molecule type" value="Genomic_DNA"/>
</dbReference>
<feature type="domain" description="Htaa" evidence="4">
    <location>
        <begin position="600"/>
        <end position="758"/>
    </location>
</feature>
<evidence type="ECO:0000256" key="2">
    <source>
        <dbReference type="SAM" id="MobiDB-lite"/>
    </source>
</evidence>
<name>A0AA37XGZ3_9MICO</name>
<gene>
    <name evidence="5" type="ORF">GCM10025875_27560</name>
</gene>
<dbReference type="RefSeq" id="WP_284251449.1">
    <property type="nucleotide sequence ID" value="NZ_BSUM01000001.1"/>
</dbReference>
<feature type="region of interest" description="Disordered" evidence="2">
    <location>
        <begin position="254"/>
        <end position="280"/>
    </location>
</feature>
<dbReference type="AlphaFoldDB" id="A0AA37XGZ3"/>
<organism evidence="5 6">
    <name type="scientific">Litorihabitans aurantiacus</name>
    <dbReference type="NCBI Taxonomy" id="1930061"/>
    <lineage>
        <taxon>Bacteria</taxon>
        <taxon>Bacillati</taxon>
        <taxon>Actinomycetota</taxon>
        <taxon>Actinomycetes</taxon>
        <taxon>Micrococcales</taxon>
        <taxon>Beutenbergiaceae</taxon>
        <taxon>Litorihabitans</taxon>
    </lineage>
</organism>
<dbReference type="InterPro" id="IPR007331">
    <property type="entry name" value="Htaa"/>
</dbReference>
<feature type="compositionally biased region" description="Polar residues" evidence="2">
    <location>
        <begin position="256"/>
        <end position="272"/>
    </location>
</feature>
<keyword evidence="3" id="KW-0812">Transmembrane</keyword>
<feature type="coiled-coil region" evidence="1">
    <location>
        <begin position="295"/>
        <end position="322"/>
    </location>
</feature>
<feature type="transmembrane region" description="Helical" evidence="3">
    <location>
        <begin position="1011"/>
        <end position="1032"/>
    </location>
</feature>
<keyword evidence="3" id="KW-0472">Membrane</keyword>
<evidence type="ECO:0000313" key="6">
    <source>
        <dbReference type="Proteomes" id="UP001157161"/>
    </source>
</evidence>
<keyword evidence="3" id="KW-1133">Transmembrane helix</keyword>
<reference evidence="5" key="1">
    <citation type="journal article" date="2014" name="Int. J. Syst. Evol. Microbiol.">
        <title>Complete genome sequence of Corynebacterium casei LMG S-19264T (=DSM 44701T), isolated from a smear-ripened cheese.</title>
        <authorList>
            <consortium name="US DOE Joint Genome Institute (JGI-PGF)"/>
            <person name="Walter F."/>
            <person name="Albersmeier A."/>
            <person name="Kalinowski J."/>
            <person name="Ruckert C."/>
        </authorList>
    </citation>
    <scope>NUCLEOTIDE SEQUENCE</scope>
    <source>
        <strain evidence="5">NBRC 112290</strain>
    </source>
</reference>
<reference evidence="5" key="2">
    <citation type="submission" date="2023-02" db="EMBL/GenBank/DDBJ databases">
        <authorList>
            <person name="Sun Q."/>
            <person name="Mori K."/>
        </authorList>
    </citation>
    <scope>NUCLEOTIDE SEQUENCE</scope>
    <source>
        <strain evidence="5">NBRC 112290</strain>
    </source>
</reference>
<keyword evidence="1" id="KW-0175">Coiled coil</keyword>
<feature type="region of interest" description="Disordered" evidence="2">
    <location>
        <begin position="778"/>
        <end position="822"/>
    </location>
</feature>
<sequence length="1039" mass="103545">MSPRHWRATRSTPLTAEGTFTATLEAKALTTLAPDGVWGVYTYPASGATNAAHELAVAVDHRGARPVEPPVVEPPVANPVITVTPSTDLDPAVDNVLTVSGTGYTGPGAAVGAYVLVGETSVWSGQGALPSDGWVAQIHVPAARFSGGAFTAEITVPAGALEAGKTYQVATSAAHWFSVSDRTLDAFAPLTVKAADTEPPVVLPEPELVVTPSTDLDPRGATITIEGRNYRDIARDDAGFFLSVGYVTPGWEPSEGGTTAHRTAPSHYTSRVSAAEPGERKVQWSANADGTVNFTQTIEIDLATLEANLAQVRERGRALEGAELAVVTYGTEAVTGLQPENELATPFSFAPVPVEPEPGGRPAITVSPSTDLDPAVGHVLTITGTGFTGDGAANGAYVLVGETSVWSGNGPLPSSGWIAQAWVPKALITDGAFTTRLTVPAGTLEAGKSYHVATSAAHQLSISDRTMDAFAPVTVKVADTEPPVTTTPEISLPAATVKQGEPFAFTGTGFLPGEQVRGVVTSEPVVLPTQTADESGAVAFAWTVPADFPTGTHTITMTSDSAEVARTFTVEAAAVDPGETPVVTPPVTPPGAQCQAITAGSVTWGVKESFRSYVAGPIARGSVTTSAGATASGSAYTWAGATGTYSPDARAGEAATTGTVSFDGHGGQLALRLSDPRVQITSPTEAILLVDVSSKALTSGTVTETDAVPFATLDIAGASVTPGAISVSGAAATLTEAGAENFAGFYPAGTALDPVSFQLSLGASTDCVPPTVVNPGLIGGGNGGGTGSGPGAGDGAGAPATPAGTGTGASGTTPRNGGSAAQQCVAQGVGGGTLSWGVKSSFRTYVTGPIAGGSITTSGVSQSGGAFVWGGGSGAFNEADAKGRVSYSGTVAFAGHGGQLDLKISNPRVQVNGSGSAALIADITSKGLNAPDVAKNGVTIATLALPASSTSGGSIAWNGASATLTAAGAEAFGGFYQAGTAMDPVSFSFPLGGDVECTSATGTLADTGADAVGTAGLAALGLLLAGIALVAVRRRSATA</sequence>
<keyword evidence="6" id="KW-1185">Reference proteome</keyword>
<protein>
    <recommendedName>
        <fullName evidence="4">Htaa domain-containing protein</fullName>
    </recommendedName>
</protein>